<organism evidence="4 5">
    <name type="scientific">Frankliniella fusca</name>
    <dbReference type="NCBI Taxonomy" id="407009"/>
    <lineage>
        <taxon>Eukaryota</taxon>
        <taxon>Metazoa</taxon>
        <taxon>Ecdysozoa</taxon>
        <taxon>Arthropoda</taxon>
        <taxon>Hexapoda</taxon>
        <taxon>Insecta</taxon>
        <taxon>Pterygota</taxon>
        <taxon>Neoptera</taxon>
        <taxon>Paraneoptera</taxon>
        <taxon>Thysanoptera</taxon>
        <taxon>Terebrantia</taxon>
        <taxon>Thripoidea</taxon>
        <taxon>Thripidae</taxon>
        <taxon>Frankliniella</taxon>
    </lineage>
</organism>
<sequence>MTDSSDFNLSSVGRLLQRRVRKTKLFWLSCVPSKKGNLRKSVSTVRDGQTQTTPTFKKTLSVDAIFRAEDLQVSPESCVVGSSRNILDSDSDVFMGSFDSFDNPNEGSEIVDSNALENKASGICKCQCLDELGDLRQEINQLRATVSSLKYVTDAALKPEQSVLSVPPPPPPMPPPPPPPFPSPFIHHSFSLNLPRRRRSVPKMHSDEMMQDRGKPIITLEELKNGWGCGYRTLQTLCSWILRCKSKEYSQSSVPSIPEIQKILVDIEDKPENFYGSRDWIGSVEVGYVLNKFNVDFRILHITGDCNWEPHVKKLTQHFQEGGCPVMMGGKTDAAAKCVVGTYLDDHLLIVDPHLTGKASKTRKLVQWHSTRDFSTSHQSFYNLCIPLLKWQS</sequence>
<comment type="similarity">
    <text evidence="1">Belongs to the peptidase C78 family.</text>
</comment>
<dbReference type="PANTHER" id="PTHR48153">
    <property type="entry name" value="UFM1-SPECIFIC PROTEASE 2"/>
    <property type="match status" value="1"/>
</dbReference>
<dbReference type="PANTHER" id="PTHR48153:SF3">
    <property type="entry name" value="INACTIVE UFM1-SPECIFIC PROTEASE 1"/>
    <property type="match status" value="1"/>
</dbReference>
<dbReference type="Pfam" id="PF07910">
    <property type="entry name" value="Peptidase_C78"/>
    <property type="match status" value="1"/>
</dbReference>
<reference evidence="4" key="1">
    <citation type="submission" date="2021-07" db="EMBL/GenBank/DDBJ databases">
        <authorList>
            <person name="Catto M.A."/>
            <person name="Jacobson A."/>
            <person name="Kennedy G."/>
            <person name="Labadie P."/>
            <person name="Hunt B.G."/>
            <person name="Srinivasan R."/>
        </authorList>
    </citation>
    <scope>NUCLEOTIDE SEQUENCE</scope>
    <source>
        <strain evidence="4">PL_HMW_Pooled</strain>
        <tissue evidence="4">Head</tissue>
    </source>
</reference>
<evidence type="ECO:0000256" key="1">
    <source>
        <dbReference type="ARBA" id="ARBA00008552"/>
    </source>
</evidence>
<dbReference type="GO" id="GO:0006508">
    <property type="term" value="P:proteolysis"/>
    <property type="evidence" value="ECO:0007669"/>
    <property type="project" value="UniProtKB-KW"/>
</dbReference>
<evidence type="ECO:0000259" key="3">
    <source>
        <dbReference type="Pfam" id="PF07910"/>
    </source>
</evidence>
<dbReference type="EMBL" id="JAHWGI010001444">
    <property type="protein sequence ID" value="KAK3933337.1"/>
    <property type="molecule type" value="Genomic_DNA"/>
</dbReference>
<dbReference type="Gene3D" id="3.90.70.130">
    <property type="match status" value="1"/>
</dbReference>
<dbReference type="Proteomes" id="UP001219518">
    <property type="component" value="Unassembled WGS sequence"/>
</dbReference>
<reference evidence="4" key="2">
    <citation type="journal article" date="2023" name="BMC Genomics">
        <title>Pest status, molecular evolution, and epigenetic factors derived from the genome assembly of Frankliniella fusca, a thysanopteran phytovirus vector.</title>
        <authorList>
            <person name="Catto M.A."/>
            <person name="Labadie P.E."/>
            <person name="Jacobson A.L."/>
            <person name="Kennedy G.G."/>
            <person name="Srinivasan R."/>
            <person name="Hunt B.G."/>
        </authorList>
    </citation>
    <scope>NUCLEOTIDE SEQUENCE</scope>
    <source>
        <strain evidence="4">PL_HMW_Pooled</strain>
    </source>
</reference>
<dbReference type="AlphaFoldDB" id="A0AAE1LZ07"/>
<evidence type="ECO:0000256" key="2">
    <source>
        <dbReference type="ARBA" id="ARBA00022801"/>
    </source>
</evidence>
<evidence type="ECO:0000313" key="5">
    <source>
        <dbReference type="Proteomes" id="UP001219518"/>
    </source>
</evidence>
<protein>
    <submittedName>
        <fullName evidence="4">Ufm1-specific protease 2</fullName>
    </submittedName>
</protein>
<comment type="caution">
    <text evidence="4">The sequence shown here is derived from an EMBL/GenBank/DDBJ whole genome shotgun (WGS) entry which is preliminary data.</text>
</comment>
<dbReference type="GO" id="GO:0071567">
    <property type="term" value="F:deUFMylase activity"/>
    <property type="evidence" value="ECO:0007669"/>
    <property type="project" value="TreeGrafter"/>
</dbReference>
<dbReference type="SUPFAM" id="SSF54001">
    <property type="entry name" value="Cysteine proteinases"/>
    <property type="match status" value="1"/>
</dbReference>
<keyword evidence="2" id="KW-0378">Hydrolase</keyword>
<name>A0AAE1LZ07_9NEOP</name>
<evidence type="ECO:0000313" key="4">
    <source>
        <dbReference type="EMBL" id="KAK3933337.1"/>
    </source>
</evidence>
<dbReference type="InterPro" id="IPR038765">
    <property type="entry name" value="Papain-like_cys_pep_sf"/>
</dbReference>
<keyword evidence="5" id="KW-1185">Reference proteome</keyword>
<feature type="domain" description="UFSP1/2/DUB catalytic" evidence="3">
    <location>
        <begin position="224"/>
        <end position="385"/>
    </location>
</feature>
<dbReference type="InterPro" id="IPR012462">
    <property type="entry name" value="UFSP1/2_DUB_cat"/>
</dbReference>
<accession>A0AAE1LZ07</accession>
<gene>
    <name evidence="4" type="ORF">KUF71_017925</name>
</gene>
<proteinExistence type="inferred from homology"/>
<keyword evidence="4" id="KW-0645">Protease</keyword>